<dbReference type="WBParaSite" id="TCNE_0000325201-mRNA-1">
    <property type="protein sequence ID" value="TCNE_0000325201-mRNA-1"/>
    <property type="gene ID" value="TCNE_0000325201"/>
</dbReference>
<evidence type="ECO:0000313" key="3">
    <source>
        <dbReference type="Proteomes" id="UP000050794"/>
    </source>
</evidence>
<evidence type="ECO:0000313" key="2">
    <source>
        <dbReference type="EMBL" id="VDM28968.1"/>
    </source>
</evidence>
<proteinExistence type="predicted"/>
<organism evidence="3 4">
    <name type="scientific">Toxocara canis</name>
    <name type="common">Canine roundworm</name>
    <dbReference type="NCBI Taxonomy" id="6265"/>
    <lineage>
        <taxon>Eukaryota</taxon>
        <taxon>Metazoa</taxon>
        <taxon>Ecdysozoa</taxon>
        <taxon>Nematoda</taxon>
        <taxon>Chromadorea</taxon>
        <taxon>Rhabditida</taxon>
        <taxon>Spirurina</taxon>
        <taxon>Ascaridomorpha</taxon>
        <taxon>Ascaridoidea</taxon>
        <taxon>Toxocaridae</taxon>
        <taxon>Toxocara</taxon>
    </lineage>
</organism>
<dbReference type="EMBL" id="UYWY01003973">
    <property type="protein sequence ID" value="VDM28968.1"/>
    <property type="molecule type" value="Genomic_DNA"/>
</dbReference>
<name>A0A183U432_TOXCA</name>
<sequence length="178" mass="19844">MLQPVARLLLFVALLLLCGCCITHSAEPISLGTSPCQTAIPGDCNPYSCSGTCEGKYVRFWDSRLKLDRTSKSCQCVQASAPLLIWQVQILFSHESRQAYLYVAPQMPVRHERRGVNDLRTGSFPLSLLLDDLLSKRNSCLQGVPNIVASPTSPLNYNIASIFKPHLVKEQKTWRDIP</sequence>
<dbReference type="AlphaFoldDB" id="A0A183U432"/>
<dbReference type="Proteomes" id="UP000050794">
    <property type="component" value="Unassembled WGS sequence"/>
</dbReference>
<reference evidence="4" key="1">
    <citation type="submission" date="2016-06" db="UniProtKB">
        <authorList>
            <consortium name="WormBaseParasite"/>
        </authorList>
    </citation>
    <scope>IDENTIFICATION</scope>
</reference>
<dbReference type="PROSITE" id="PS51257">
    <property type="entry name" value="PROKAR_LIPOPROTEIN"/>
    <property type="match status" value="1"/>
</dbReference>
<evidence type="ECO:0000256" key="1">
    <source>
        <dbReference type="SAM" id="SignalP"/>
    </source>
</evidence>
<reference evidence="2 3" key="2">
    <citation type="submission" date="2018-11" db="EMBL/GenBank/DDBJ databases">
        <authorList>
            <consortium name="Pathogen Informatics"/>
        </authorList>
    </citation>
    <scope>NUCLEOTIDE SEQUENCE [LARGE SCALE GENOMIC DNA]</scope>
</reference>
<feature type="signal peptide" evidence="1">
    <location>
        <begin position="1"/>
        <end position="25"/>
    </location>
</feature>
<keyword evidence="3" id="KW-1185">Reference proteome</keyword>
<gene>
    <name evidence="2" type="ORF">TCNE_LOCUS3251</name>
</gene>
<keyword evidence="1" id="KW-0732">Signal</keyword>
<feature type="chain" id="PRO_5044552973" evidence="1">
    <location>
        <begin position="26"/>
        <end position="178"/>
    </location>
</feature>
<protein>
    <submittedName>
        <fullName evidence="4">Secreted protein</fullName>
    </submittedName>
</protein>
<evidence type="ECO:0000313" key="4">
    <source>
        <dbReference type="WBParaSite" id="TCNE_0000325201-mRNA-1"/>
    </source>
</evidence>
<accession>A0A183U432</accession>